<dbReference type="SUPFAM" id="SSF53383">
    <property type="entry name" value="PLP-dependent transferases"/>
    <property type="match status" value="1"/>
</dbReference>
<evidence type="ECO:0000256" key="6">
    <source>
        <dbReference type="ARBA" id="ARBA00022898"/>
    </source>
</evidence>
<dbReference type="EMBL" id="UGPY01000001">
    <property type="protein sequence ID" value="STY97387.1"/>
    <property type="molecule type" value="Genomic_DNA"/>
</dbReference>
<dbReference type="Proteomes" id="UP000255230">
    <property type="component" value="Unassembled WGS sequence"/>
</dbReference>
<sequence length="398" mass="43959">MFSHVEPYAGDPILGLMDKHKQDPRADKVNLGVGVYFDNDGKLPVLNCVQKAEAQIANPPKPRPYLPMDGLPGYRAACQNLLFGKDAQVLKDKRVATTATIGGSGALKVGADFIHAWFPQAKCYVSDPTWANHIGIFEGSGFAVGKYPYYDAATNGIKFDELIAFLNTLQAHDVVLLHPCCHNPTGVDLTQAQWDKVLEVVKAKNLLAFMDIAYQGFGEDMDADVYAIRKAVDMGLLFFVSNSFSKNLSLYGERVGGLSVVCKDEAQAKAVQGQLQFNIRRIYSSPPSHGGHVVDIVMNDDALFNEWVQEVYVMRDRIKDMRQKLRDSLEAKLPGRSFEYITKQNGMFSYTGLTPEQVARIIKDFGIYMVANGRISVAGLNASNIDYVANAMAEVLKD</sequence>
<organism evidence="10 12">
    <name type="scientific">Faucicola osloensis</name>
    <name type="common">Moraxella osloensis</name>
    <dbReference type="NCBI Taxonomy" id="34062"/>
    <lineage>
        <taxon>Bacteria</taxon>
        <taxon>Pseudomonadati</taxon>
        <taxon>Pseudomonadota</taxon>
        <taxon>Gammaproteobacteria</taxon>
        <taxon>Moraxellales</taxon>
        <taxon>Moraxellaceae</taxon>
        <taxon>Faucicola</taxon>
    </lineage>
</organism>
<dbReference type="EC" id="2.6.1.-" evidence="7"/>
<comment type="subunit">
    <text evidence="3">Homodimer.</text>
</comment>
<dbReference type="FunFam" id="3.40.640.10:FF:000015">
    <property type="entry name" value="Aspartate aminotransferase"/>
    <property type="match status" value="1"/>
</dbReference>
<dbReference type="InterPro" id="IPR015421">
    <property type="entry name" value="PyrdxlP-dep_Trfase_major"/>
</dbReference>
<dbReference type="InterPro" id="IPR015422">
    <property type="entry name" value="PyrdxlP-dep_Trfase_small"/>
</dbReference>
<evidence type="ECO:0000256" key="3">
    <source>
        <dbReference type="ARBA" id="ARBA00011738"/>
    </source>
</evidence>
<evidence type="ECO:0000313" key="11">
    <source>
        <dbReference type="Proteomes" id="UP000229521"/>
    </source>
</evidence>
<reference evidence="10 12" key="3">
    <citation type="submission" date="2018-06" db="EMBL/GenBank/DDBJ databases">
        <authorList>
            <consortium name="Pathogen Informatics"/>
            <person name="Doyle S."/>
        </authorList>
    </citation>
    <scope>NUCLEOTIDE SEQUENCE [LARGE SCALE GENOMIC DNA]</scope>
    <source>
        <strain evidence="10 12">NCTC10465</strain>
    </source>
</reference>
<evidence type="ECO:0000256" key="5">
    <source>
        <dbReference type="ARBA" id="ARBA00022679"/>
    </source>
</evidence>
<dbReference type="InterPro" id="IPR000796">
    <property type="entry name" value="Asp_trans"/>
</dbReference>
<dbReference type="Gene3D" id="3.90.1150.10">
    <property type="entry name" value="Aspartate Aminotransferase, domain 1"/>
    <property type="match status" value="1"/>
</dbReference>
<gene>
    <name evidence="10" type="primary">tyrB</name>
    <name evidence="10" type="ORF">NCTC10465_01171</name>
    <name evidence="9" type="ORF">YHS_05740</name>
</gene>
<dbReference type="GO" id="GO:0005829">
    <property type="term" value="C:cytosol"/>
    <property type="evidence" value="ECO:0007669"/>
    <property type="project" value="TreeGrafter"/>
</dbReference>
<name>A0A0X8K502_FAUOS</name>
<dbReference type="RefSeq" id="WP_062330548.1">
    <property type="nucleotide sequence ID" value="NZ_CBCRZU010000005.1"/>
</dbReference>
<accession>A0A0X8K502</accession>
<dbReference type="AlphaFoldDB" id="A0A0X8K502"/>
<evidence type="ECO:0000313" key="9">
    <source>
        <dbReference type="EMBL" id="ATQ83364.1"/>
    </source>
</evidence>
<comment type="cofactor">
    <cofactor evidence="1 7">
        <name>pyridoxal 5'-phosphate</name>
        <dbReference type="ChEBI" id="CHEBI:597326"/>
    </cofactor>
</comment>
<dbReference type="EMBL" id="CP024176">
    <property type="protein sequence ID" value="ATQ83364.1"/>
    <property type="molecule type" value="Genomic_DNA"/>
</dbReference>
<dbReference type="GeneID" id="35778408"/>
<evidence type="ECO:0000256" key="7">
    <source>
        <dbReference type="RuleBase" id="RU000481"/>
    </source>
</evidence>
<dbReference type="CDD" id="cd00609">
    <property type="entry name" value="AAT_like"/>
    <property type="match status" value="1"/>
</dbReference>
<evidence type="ECO:0000256" key="4">
    <source>
        <dbReference type="ARBA" id="ARBA00022576"/>
    </source>
</evidence>
<dbReference type="InterPro" id="IPR004838">
    <property type="entry name" value="NHTrfase_class1_PyrdxlP-BS"/>
</dbReference>
<evidence type="ECO:0000259" key="8">
    <source>
        <dbReference type="Pfam" id="PF00155"/>
    </source>
</evidence>
<dbReference type="Pfam" id="PF00155">
    <property type="entry name" value="Aminotran_1_2"/>
    <property type="match status" value="1"/>
</dbReference>
<dbReference type="InterPro" id="IPR015424">
    <property type="entry name" value="PyrdxlP-dep_Trfase"/>
</dbReference>
<comment type="similarity">
    <text evidence="2 7">Belongs to the class-I pyridoxal-phosphate-dependent aminotransferase family.</text>
</comment>
<dbReference type="NCBIfam" id="NF006719">
    <property type="entry name" value="PRK09257.1"/>
    <property type="match status" value="1"/>
</dbReference>
<dbReference type="GO" id="GO:0004838">
    <property type="term" value="F:L-tyrosine-2-oxoglutarate transaminase activity"/>
    <property type="evidence" value="ECO:0007669"/>
    <property type="project" value="TreeGrafter"/>
</dbReference>
<keyword evidence="12" id="KW-1185">Reference proteome</keyword>
<proteinExistence type="inferred from homology"/>
<keyword evidence="4 7" id="KW-0032">Aminotransferase</keyword>
<keyword evidence="6" id="KW-0663">Pyridoxal phosphate</keyword>
<dbReference type="FunFam" id="3.90.1150.10:FF:000001">
    <property type="entry name" value="Aspartate aminotransferase"/>
    <property type="match status" value="1"/>
</dbReference>
<reference evidence="11" key="2">
    <citation type="journal article" date="2018" name="Genome Announc.">
        <title>Complete Genome Sequences of Three Moraxella osloensis Strains Isolated from Human Skin.</title>
        <authorList>
            <person name="Lim J.Y."/>
            <person name="Hwang I."/>
            <person name="Ganzorig M."/>
            <person name="Huang S.L."/>
            <person name="Cho G.S."/>
            <person name="Franz C.M.A.P."/>
            <person name="Lee K."/>
        </authorList>
    </citation>
    <scope>NUCLEOTIDE SEQUENCE [LARGE SCALE GENOMIC DNA]</scope>
    <source>
        <strain evidence="11">YHS</strain>
    </source>
</reference>
<reference evidence="9" key="1">
    <citation type="submission" date="2017-11" db="EMBL/GenBank/DDBJ databases">
        <title>Complete Genome Sequence from Moraxella oslensis YHS isolated from human skin.</title>
        <authorList>
            <person name="Lee K."/>
            <person name="Lim J.Y."/>
            <person name="Hwang I."/>
        </authorList>
    </citation>
    <scope>NUCLEOTIDE SEQUENCE</scope>
    <source>
        <strain evidence="9">YHS</strain>
    </source>
</reference>
<dbReference type="GO" id="GO:0030170">
    <property type="term" value="F:pyridoxal phosphate binding"/>
    <property type="evidence" value="ECO:0007669"/>
    <property type="project" value="InterPro"/>
</dbReference>
<evidence type="ECO:0000256" key="2">
    <source>
        <dbReference type="ARBA" id="ARBA00007441"/>
    </source>
</evidence>
<dbReference type="GO" id="GO:0033585">
    <property type="term" value="P:L-phenylalanine biosynthetic process from chorismate via phenylpyruvate"/>
    <property type="evidence" value="ECO:0007669"/>
    <property type="project" value="TreeGrafter"/>
</dbReference>
<evidence type="ECO:0000313" key="10">
    <source>
        <dbReference type="EMBL" id="STY97387.1"/>
    </source>
</evidence>
<keyword evidence="5 7" id="KW-0808">Transferase</keyword>
<feature type="domain" description="Aminotransferase class I/classII large" evidence="8">
    <location>
        <begin position="27"/>
        <end position="391"/>
    </location>
</feature>
<dbReference type="PANTHER" id="PTHR11879">
    <property type="entry name" value="ASPARTATE AMINOTRANSFERASE"/>
    <property type="match status" value="1"/>
</dbReference>
<dbReference type="KEGG" id="mos:AXE82_01510"/>
<protein>
    <recommendedName>
        <fullName evidence="7">Aminotransferase</fullName>
        <ecNumber evidence="7">2.6.1.-</ecNumber>
    </recommendedName>
</protein>
<dbReference type="Gene3D" id="3.40.640.10">
    <property type="entry name" value="Type I PLP-dependent aspartate aminotransferase-like (Major domain)"/>
    <property type="match status" value="1"/>
</dbReference>
<dbReference type="GO" id="GO:0042802">
    <property type="term" value="F:identical protein binding"/>
    <property type="evidence" value="ECO:0007669"/>
    <property type="project" value="TreeGrafter"/>
</dbReference>
<dbReference type="PANTHER" id="PTHR11879:SF37">
    <property type="entry name" value="AROMATIC-AMINO-ACID AMINOTRANSFERASE"/>
    <property type="match status" value="1"/>
</dbReference>
<dbReference type="PRINTS" id="PR00799">
    <property type="entry name" value="TRANSAMINASE"/>
</dbReference>
<evidence type="ECO:0000256" key="1">
    <source>
        <dbReference type="ARBA" id="ARBA00001933"/>
    </source>
</evidence>
<dbReference type="InterPro" id="IPR004839">
    <property type="entry name" value="Aminotransferase_I/II_large"/>
</dbReference>
<evidence type="ECO:0000313" key="12">
    <source>
        <dbReference type="Proteomes" id="UP000255230"/>
    </source>
</evidence>
<dbReference type="PROSITE" id="PS00105">
    <property type="entry name" value="AA_TRANSFER_CLASS_1"/>
    <property type="match status" value="1"/>
</dbReference>